<accession>A0A5C3QNS7</accession>
<name>A0A5C3QNS7_9AGAR</name>
<dbReference type="Proteomes" id="UP000305067">
    <property type="component" value="Unassembled WGS sequence"/>
</dbReference>
<organism evidence="1 2">
    <name type="scientific">Pterulicium gracile</name>
    <dbReference type="NCBI Taxonomy" id="1884261"/>
    <lineage>
        <taxon>Eukaryota</taxon>
        <taxon>Fungi</taxon>
        <taxon>Dikarya</taxon>
        <taxon>Basidiomycota</taxon>
        <taxon>Agaricomycotina</taxon>
        <taxon>Agaricomycetes</taxon>
        <taxon>Agaricomycetidae</taxon>
        <taxon>Agaricales</taxon>
        <taxon>Pleurotineae</taxon>
        <taxon>Pterulaceae</taxon>
        <taxon>Pterulicium</taxon>
    </lineage>
</organism>
<gene>
    <name evidence="1" type="ORF">BDV98DRAFT_504426</name>
</gene>
<protein>
    <submittedName>
        <fullName evidence="1">Uncharacterized protein</fullName>
    </submittedName>
</protein>
<proteinExistence type="predicted"/>
<dbReference type="OrthoDB" id="3037543at2759"/>
<reference evidence="1 2" key="1">
    <citation type="journal article" date="2019" name="Nat. Ecol. Evol.">
        <title>Megaphylogeny resolves global patterns of mushroom evolution.</title>
        <authorList>
            <person name="Varga T."/>
            <person name="Krizsan K."/>
            <person name="Foldi C."/>
            <person name="Dima B."/>
            <person name="Sanchez-Garcia M."/>
            <person name="Sanchez-Ramirez S."/>
            <person name="Szollosi G.J."/>
            <person name="Szarkandi J.G."/>
            <person name="Papp V."/>
            <person name="Albert L."/>
            <person name="Andreopoulos W."/>
            <person name="Angelini C."/>
            <person name="Antonin V."/>
            <person name="Barry K.W."/>
            <person name="Bougher N.L."/>
            <person name="Buchanan P."/>
            <person name="Buyck B."/>
            <person name="Bense V."/>
            <person name="Catcheside P."/>
            <person name="Chovatia M."/>
            <person name="Cooper J."/>
            <person name="Damon W."/>
            <person name="Desjardin D."/>
            <person name="Finy P."/>
            <person name="Geml J."/>
            <person name="Haridas S."/>
            <person name="Hughes K."/>
            <person name="Justo A."/>
            <person name="Karasinski D."/>
            <person name="Kautmanova I."/>
            <person name="Kiss B."/>
            <person name="Kocsube S."/>
            <person name="Kotiranta H."/>
            <person name="LaButti K.M."/>
            <person name="Lechner B.E."/>
            <person name="Liimatainen K."/>
            <person name="Lipzen A."/>
            <person name="Lukacs Z."/>
            <person name="Mihaltcheva S."/>
            <person name="Morgado L.N."/>
            <person name="Niskanen T."/>
            <person name="Noordeloos M.E."/>
            <person name="Ohm R.A."/>
            <person name="Ortiz-Santana B."/>
            <person name="Ovrebo C."/>
            <person name="Racz N."/>
            <person name="Riley R."/>
            <person name="Savchenko A."/>
            <person name="Shiryaev A."/>
            <person name="Soop K."/>
            <person name="Spirin V."/>
            <person name="Szebenyi C."/>
            <person name="Tomsovsky M."/>
            <person name="Tulloss R.E."/>
            <person name="Uehling J."/>
            <person name="Grigoriev I.V."/>
            <person name="Vagvolgyi C."/>
            <person name="Papp T."/>
            <person name="Martin F.M."/>
            <person name="Miettinen O."/>
            <person name="Hibbett D.S."/>
            <person name="Nagy L.G."/>
        </authorList>
    </citation>
    <scope>NUCLEOTIDE SEQUENCE [LARGE SCALE GENOMIC DNA]</scope>
    <source>
        <strain evidence="1 2">CBS 309.79</strain>
    </source>
</reference>
<evidence type="ECO:0000313" key="1">
    <source>
        <dbReference type="EMBL" id="TFL03623.1"/>
    </source>
</evidence>
<sequence length="118" mass="13037">MRIFSTKISFSRLPSPTPAKECRVPPPMLTPAIPVDAVMAISSDGSGSKSLMISRRRTDFPTPDIVLHELTWVAAIRERHMPAGPVKKIDFPFWTSARTAFCSSERMMFAVAGTCWPG</sequence>
<keyword evidence="2" id="KW-1185">Reference proteome</keyword>
<dbReference type="AlphaFoldDB" id="A0A5C3QNS7"/>
<evidence type="ECO:0000313" key="2">
    <source>
        <dbReference type="Proteomes" id="UP000305067"/>
    </source>
</evidence>
<dbReference type="EMBL" id="ML178820">
    <property type="protein sequence ID" value="TFL03623.1"/>
    <property type="molecule type" value="Genomic_DNA"/>
</dbReference>